<proteinExistence type="predicted"/>
<name>A0A9D9DR04_9BACT</name>
<dbReference type="InterPro" id="IPR036691">
    <property type="entry name" value="Endo/exonu/phosph_ase_sf"/>
</dbReference>
<evidence type="ECO:0000256" key="5">
    <source>
        <dbReference type="ARBA" id="ARBA00022763"/>
    </source>
</evidence>
<feature type="transmembrane region" description="Helical" evidence="9">
    <location>
        <begin position="12"/>
        <end position="33"/>
    </location>
</feature>
<keyword evidence="9" id="KW-0472">Membrane</keyword>
<keyword evidence="9" id="KW-0812">Transmembrane</keyword>
<dbReference type="Proteomes" id="UP000823612">
    <property type="component" value="Unassembled WGS sequence"/>
</dbReference>
<keyword evidence="9" id="KW-1133">Transmembrane helix</keyword>
<dbReference type="AlphaFoldDB" id="A0A9D9DR04"/>
<evidence type="ECO:0000256" key="7">
    <source>
        <dbReference type="ARBA" id="ARBA00022842"/>
    </source>
</evidence>
<dbReference type="GO" id="GO:0016787">
    <property type="term" value="F:hydrolase activity"/>
    <property type="evidence" value="ECO:0007669"/>
    <property type="project" value="UniProtKB-KW"/>
</dbReference>
<keyword evidence="4" id="KW-0479">Metal-binding</keyword>
<comment type="caution">
    <text evidence="11">The sequence shown here is derived from an EMBL/GenBank/DDBJ whole genome shotgun (WGS) entry which is preliminary data.</text>
</comment>
<evidence type="ECO:0000313" key="11">
    <source>
        <dbReference type="EMBL" id="MBO8432048.1"/>
    </source>
</evidence>
<dbReference type="InterPro" id="IPR005135">
    <property type="entry name" value="Endo/exonuclease/phosphatase"/>
</dbReference>
<dbReference type="GO" id="GO:0046872">
    <property type="term" value="F:metal ion binding"/>
    <property type="evidence" value="ECO:0007669"/>
    <property type="project" value="UniProtKB-KW"/>
</dbReference>
<keyword evidence="8" id="KW-0234">DNA repair</keyword>
<keyword evidence="11" id="KW-0255">Endonuclease</keyword>
<keyword evidence="5" id="KW-0227">DNA damage</keyword>
<evidence type="ECO:0000256" key="4">
    <source>
        <dbReference type="ARBA" id="ARBA00022723"/>
    </source>
</evidence>
<dbReference type="GO" id="GO:0006281">
    <property type="term" value="P:DNA repair"/>
    <property type="evidence" value="ECO:0007669"/>
    <property type="project" value="UniProtKB-KW"/>
</dbReference>
<dbReference type="PANTHER" id="PTHR15822:SF4">
    <property type="entry name" value="TYROSYL-DNA PHOSPHODIESTERASE 2"/>
    <property type="match status" value="1"/>
</dbReference>
<dbReference type="PROSITE" id="PS51257">
    <property type="entry name" value="PROKAR_LIPOPROTEIN"/>
    <property type="match status" value="1"/>
</dbReference>
<reference evidence="11" key="1">
    <citation type="submission" date="2020-10" db="EMBL/GenBank/DDBJ databases">
        <authorList>
            <person name="Gilroy R."/>
        </authorList>
    </citation>
    <scope>NUCLEOTIDE SEQUENCE</scope>
    <source>
        <strain evidence="11">2889</strain>
    </source>
</reference>
<keyword evidence="6" id="KW-0378">Hydrolase</keyword>
<sequence length="401" mass="45717">MKKQKRKKHTTLRLLVFLPAALVGIGLCLSFLACRLEPSTLFFPALFGLAFPILFVLGLILFVFNLCLLRKRSLFFLACLLLNGNNLQNILQFKGVHEPDFKDRERNGTVKLMTYNVQMFDFYQVSDKRPGKIKDEIMDFVKQQEPGILCFQEYYESKGKGFDITSVLRQAGYRYSTHPELSAGKGFLYGNRIYSQYPILREGSIPGLSRFDAVYADILIGADTLRVYNLHLASNRFDRIDHAFFSSLASPVADAGHYKKGASRMLKKMKEATIQRSRQIQKVMLSTEEEDSPAAQIICGDLNDQPVSYVYAYLGRKGFLDAFVEKGEGLGQSYKGFYPSYRIDYILFKGEVSVQSFDTWKADYSDHRPLSAILHFTEKTRPISAKLHPPVGKAYPNRYGR</sequence>
<feature type="transmembrane region" description="Helical" evidence="9">
    <location>
        <begin position="45"/>
        <end position="68"/>
    </location>
</feature>
<dbReference type="GO" id="GO:0004519">
    <property type="term" value="F:endonuclease activity"/>
    <property type="evidence" value="ECO:0007669"/>
    <property type="project" value="UniProtKB-KW"/>
</dbReference>
<dbReference type="Gene3D" id="3.60.10.10">
    <property type="entry name" value="Endonuclease/exonuclease/phosphatase"/>
    <property type="match status" value="1"/>
</dbReference>
<evidence type="ECO:0000259" key="10">
    <source>
        <dbReference type="Pfam" id="PF03372"/>
    </source>
</evidence>
<evidence type="ECO:0000256" key="6">
    <source>
        <dbReference type="ARBA" id="ARBA00022801"/>
    </source>
</evidence>
<protein>
    <submittedName>
        <fullName evidence="11">Endonuclease/exonuclease/phosphatase family protein</fullName>
    </submittedName>
</protein>
<evidence type="ECO:0000256" key="9">
    <source>
        <dbReference type="SAM" id="Phobius"/>
    </source>
</evidence>
<gene>
    <name evidence="11" type="ORF">IAB08_01980</name>
</gene>
<dbReference type="Pfam" id="PF03372">
    <property type="entry name" value="Exo_endo_phos"/>
    <property type="match status" value="1"/>
</dbReference>
<feature type="domain" description="Endonuclease/exonuclease/phosphatase" evidence="10">
    <location>
        <begin position="113"/>
        <end position="367"/>
    </location>
</feature>
<evidence type="ECO:0000256" key="8">
    <source>
        <dbReference type="ARBA" id="ARBA00023204"/>
    </source>
</evidence>
<accession>A0A9D9DR04</accession>
<evidence type="ECO:0000256" key="1">
    <source>
        <dbReference type="ARBA" id="ARBA00001936"/>
    </source>
</evidence>
<dbReference type="CDD" id="cd09084">
    <property type="entry name" value="EEP-2"/>
    <property type="match status" value="1"/>
</dbReference>
<dbReference type="InterPro" id="IPR051547">
    <property type="entry name" value="TDP2-like"/>
</dbReference>
<keyword evidence="7" id="KW-0460">Magnesium</keyword>
<dbReference type="EMBL" id="JADIMZ010000028">
    <property type="protein sequence ID" value="MBO8432048.1"/>
    <property type="molecule type" value="Genomic_DNA"/>
</dbReference>
<keyword evidence="3" id="KW-0540">Nuclease</keyword>
<organism evidence="11 12">
    <name type="scientific">Candidatus Pullibacteroides excrementavium</name>
    <dbReference type="NCBI Taxonomy" id="2840905"/>
    <lineage>
        <taxon>Bacteria</taxon>
        <taxon>Pseudomonadati</taxon>
        <taxon>Bacteroidota</taxon>
        <taxon>Bacteroidia</taxon>
        <taxon>Bacteroidales</taxon>
        <taxon>Candidatus Pullibacteroides</taxon>
    </lineage>
</organism>
<comment type="cofactor">
    <cofactor evidence="1">
        <name>Mn(2+)</name>
        <dbReference type="ChEBI" id="CHEBI:29035"/>
    </cofactor>
</comment>
<dbReference type="SUPFAM" id="SSF56219">
    <property type="entry name" value="DNase I-like"/>
    <property type="match status" value="1"/>
</dbReference>
<dbReference type="PANTHER" id="PTHR15822">
    <property type="entry name" value="TRAF AND TNF RECEPTOR-ASSOCIATED PROTEIN"/>
    <property type="match status" value="1"/>
</dbReference>
<evidence type="ECO:0000313" key="12">
    <source>
        <dbReference type="Proteomes" id="UP000823612"/>
    </source>
</evidence>
<evidence type="ECO:0000256" key="2">
    <source>
        <dbReference type="ARBA" id="ARBA00001946"/>
    </source>
</evidence>
<comment type="cofactor">
    <cofactor evidence="2">
        <name>Mg(2+)</name>
        <dbReference type="ChEBI" id="CHEBI:18420"/>
    </cofactor>
</comment>
<reference evidence="11" key="2">
    <citation type="journal article" date="2021" name="PeerJ">
        <title>Extensive microbial diversity within the chicken gut microbiome revealed by metagenomics and culture.</title>
        <authorList>
            <person name="Gilroy R."/>
            <person name="Ravi A."/>
            <person name="Getino M."/>
            <person name="Pursley I."/>
            <person name="Horton D.L."/>
            <person name="Alikhan N.F."/>
            <person name="Baker D."/>
            <person name="Gharbi K."/>
            <person name="Hall N."/>
            <person name="Watson M."/>
            <person name="Adriaenssens E.M."/>
            <person name="Foster-Nyarko E."/>
            <person name="Jarju S."/>
            <person name="Secka A."/>
            <person name="Antonio M."/>
            <person name="Oren A."/>
            <person name="Chaudhuri R.R."/>
            <person name="La Ragione R."/>
            <person name="Hildebrand F."/>
            <person name="Pallen M.J."/>
        </authorList>
    </citation>
    <scope>NUCLEOTIDE SEQUENCE</scope>
    <source>
        <strain evidence="11">2889</strain>
    </source>
</reference>
<evidence type="ECO:0000256" key="3">
    <source>
        <dbReference type="ARBA" id="ARBA00022722"/>
    </source>
</evidence>